<reference evidence="2" key="1">
    <citation type="submission" date="2023-06" db="EMBL/GenBank/DDBJ databases">
        <title>Genome-scale phylogeny and comparative genomics of the fungal order Sordariales.</title>
        <authorList>
            <consortium name="Lawrence Berkeley National Laboratory"/>
            <person name="Hensen N."/>
            <person name="Bonometti L."/>
            <person name="Westerberg I."/>
            <person name="Brannstrom I.O."/>
            <person name="Guillou S."/>
            <person name="Cros-Aarteil S."/>
            <person name="Calhoun S."/>
            <person name="Haridas S."/>
            <person name="Kuo A."/>
            <person name="Mondo S."/>
            <person name="Pangilinan J."/>
            <person name="Riley R."/>
            <person name="LaButti K."/>
            <person name="Andreopoulos B."/>
            <person name="Lipzen A."/>
            <person name="Chen C."/>
            <person name="Yanf M."/>
            <person name="Daum C."/>
            <person name="Ng V."/>
            <person name="Clum A."/>
            <person name="Steindorff A."/>
            <person name="Ohm R."/>
            <person name="Martin F."/>
            <person name="Silar P."/>
            <person name="Natvig D."/>
            <person name="Lalanne C."/>
            <person name="Gautier V."/>
            <person name="Ament-velasquez S.L."/>
            <person name="Kruys A."/>
            <person name="Hutchinson M.I."/>
            <person name="Powell A.J."/>
            <person name="Barry K."/>
            <person name="Miller A.N."/>
            <person name="Grigoriev I.V."/>
            <person name="Debuchy R."/>
            <person name="Gladieux P."/>
            <person name="Thoren M.H."/>
            <person name="Johannesson H."/>
        </authorList>
    </citation>
    <scope>NUCLEOTIDE SEQUENCE</scope>
    <source>
        <strain evidence="2">SMH3187-1</strain>
    </source>
</reference>
<organism evidence="2 3">
    <name type="scientific">Schizothecium vesticola</name>
    <dbReference type="NCBI Taxonomy" id="314040"/>
    <lineage>
        <taxon>Eukaryota</taxon>
        <taxon>Fungi</taxon>
        <taxon>Dikarya</taxon>
        <taxon>Ascomycota</taxon>
        <taxon>Pezizomycotina</taxon>
        <taxon>Sordariomycetes</taxon>
        <taxon>Sordariomycetidae</taxon>
        <taxon>Sordariales</taxon>
        <taxon>Schizotheciaceae</taxon>
        <taxon>Schizothecium</taxon>
    </lineage>
</organism>
<evidence type="ECO:0000313" key="3">
    <source>
        <dbReference type="Proteomes" id="UP001172155"/>
    </source>
</evidence>
<feature type="region of interest" description="Disordered" evidence="1">
    <location>
        <begin position="173"/>
        <end position="210"/>
    </location>
</feature>
<dbReference type="EMBL" id="JAUKUD010000001">
    <property type="protein sequence ID" value="KAK0753928.1"/>
    <property type="molecule type" value="Genomic_DNA"/>
</dbReference>
<evidence type="ECO:0000256" key="1">
    <source>
        <dbReference type="SAM" id="MobiDB-lite"/>
    </source>
</evidence>
<dbReference type="Gene3D" id="1.10.20.10">
    <property type="entry name" value="Histone, subunit A"/>
    <property type="match status" value="1"/>
</dbReference>
<evidence type="ECO:0000313" key="2">
    <source>
        <dbReference type="EMBL" id="KAK0753928.1"/>
    </source>
</evidence>
<evidence type="ECO:0008006" key="4">
    <source>
        <dbReference type="Google" id="ProtNLM"/>
    </source>
</evidence>
<sequence>MSCPRILRAAGYHSARTSVLDALTDLAARYFFHLCQLTALYASHNHPPSALPPPPSIADVRMALQRAGALLPERVEEEQAFFGAEDMRGTEEFLAWAAGPVNREIKRVALGGRMRGGIIWMVTLKKKHSKNDDDGSKFTGTLLGRGNEHGEVQVEGGEVPSIDSWEERLQAGAERRVEEVVEEEEEEERPLSSGLSSLSGGSLLGDEMEM</sequence>
<dbReference type="CDD" id="cd00076">
    <property type="entry name" value="HFD_SF"/>
    <property type="match status" value="1"/>
</dbReference>
<dbReference type="Proteomes" id="UP001172155">
    <property type="component" value="Unassembled WGS sequence"/>
</dbReference>
<feature type="compositionally biased region" description="Low complexity" evidence="1">
    <location>
        <begin position="191"/>
        <end position="201"/>
    </location>
</feature>
<keyword evidence="3" id="KW-1185">Reference proteome</keyword>
<dbReference type="AlphaFoldDB" id="A0AA40KC99"/>
<comment type="caution">
    <text evidence="2">The sequence shown here is derived from an EMBL/GenBank/DDBJ whole genome shotgun (WGS) entry which is preliminary data.</text>
</comment>
<gene>
    <name evidence="2" type="ORF">B0T18DRAFT_442420</name>
</gene>
<dbReference type="InterPro" id="IPR009072">
    <property type="entry name" value="Histone-fold"/>
</dbReference>
<dbReference type="GO" id="GO:0046982">
    <property type="term" value="F:protein heterodimerization activity"/>
    <property type="evidence" value="ECO:0007669"/>
    <property type="project" value="InterPro"/>
</dbReference>
<proteinExistence type="predicted"/>
<name>A0AA40KC99_9PEZI</name>
<feature type="region of interest" description="Disordered" evidence="1">
    <location>
        <begin position="128"/>
        <end position="148"/>
    </location>
</feature>
<accession>A0AA40KC99</accession>
<protein>
    <recommendedName>
        <fullName evidence="4">Bromodomain associated domain-containing protein</fullName>
    </recommendedName>
</protein>